<proteinExistence type="predicted"/>
<gene>
    <name evidence="3" type="ORF">MU0053_002318</name>
</gene>
<accession>A0ABN9NA52</accession>
<sequence length="146" mass="14163">MNKLALLAAGTAAAVSMAVVGATQAHAAAPDVTGEPYGRAVAVLKNQGYKAVFGGSIGNDLPQSQCVVIAQEATGAGTQRLRLDCNLAPGQEKPGAPNTHRLVPPGGSVPGGASSAPAQGAQPAPGQAGRPTPGAGTVTVTPRPVG</sequence>
<keyword evidence="4" id="KW-1185">Reference proteome</keyword>
<name>A0ABN9NA52_9MYCO</name>
<feature type="chain" id="PRO_5047278600" description="PASTA domain-containing protein" evidence="2">
    <location>
        <begin position="28"/>
        <end position="146"/>
    </location>
</feature>
<dbReference type="EMBL" id="OY726397">
    <property type="protein sequence ID" value="CAJ1502965.1"/>
    <property type="molecule type" value="Genomic_DNA"/>
</dbReference>
<evidence type="ECO:0000256" key="2">
    <source>
        <dbReference type="SAM" id="SignalP"/>
    </source>
</evidence>
<evidence type="ECO:0000256" key="1">
    <source>
        <dbReference type="SAM" id="MobiDB-lite"/>
    </source>
</evidence>
<feature type="region of interest" description="Disordered" evidence="1">
    <location>
        <begin position="87"/>
        <end position="146"/>
    </location>
</feature>
<protein>
    <recommendedName>
        <fullName evidence="5">PASTA domain-containing protein</fullName>
    </recommendedName>
</protein>
<keyword evidence="2" id="KW-0732">Signal</keyword>
<reference evidence="3 4" key="1">
    <citation type="submission" date="2023-08" db="EMBL/GenBank/DDBJ databases">
        <authorList>
            <person name="Folkvardsen B D."/>
            <person name="Norman A."/>
        </authorList>
    </citation>
    <scope>NUCLEOTIDE SEQUENCE [LARGE SCALE GENOMIC DNA]</scope>
    <source>
        <strain evidence="3 4">Mu0053</strain>
    </source>
</reference>
<organism evidence="3 4">
    <name type="scientific">[Mycobacterium] burgundiense</name>
    <dbReference type="NCBI Taxonomy" id="3064286"/>
    <lineage>
        <taxon>Bacteria</taxon>
        <taxon>Bacillati</taxon>
        <taxon>Actinomycetota</taxon>
        <taxon>Actinomycetes</taxon>
        <taxon>Mycobacteriales</taxon>
        <taxon>Mycobacteriaceae</taxon>
        <taxon>Mycolicibacterium</taxon>
    </lineage>
</organism>
<evidence type="ECO:0000313" key="3">
    <source>
        <dbReference type="EMBL" id="CAJ1502965.1"/>
    </source>
</evidence>
<feature type="signal peptide" evidence="2">
    <location>
        <begin position="1"/>
        <end position="27"/>
    </location>
</feature>
<evidence type="ECO:0008006" key="5">
    <source>
        <dbReference type="Google" id="ProtNLM"/>
    </source>
</evidence>
<feature type="compositionally biased region" description="Low complexity" evidence="1">
    <location>
        <begin position="111"/>
        <end position="146"/>
    </location>
</feature>
<dbReference type="Proteomes" id="UP001190465">
    <property type="component" value="Chromosome"/>
</dbReference>
<dbReference type="RefSeq" id="WP_308482455.1">
    <property type="nucleotide sequence ID" value="NZ_OY726397.1"/>
</dbReference>
<evidence type="ECO:0000313" key="4">
    <source>
        <dbReference type="Proteomes" id="UP001190465"/>
    </source>
</evidence>